<dbReference type="Proteomes" id="UP000464954">
    <property type="component" value="Chromosome"/>
</dbReference>
<dbReference type="AlphaFoldDB" id="A0A6P1M6T9"/>
<reference evidence="2 3" key="1">
    <citation type="submission" date="2020-01" db="EMBL/GenBank/DDBJ databases">
        <title>Ponticoccus aerotolerans gen. nov., sp. nov., an anaerobic bacterium and proposal of Ponticoccusceae fam. nov., Ponticoccusles ord. nov. and Ponticoccuse classis nov. in the phylum Kiritimatiellaeota.</title>
        <authorList>
            <person name="Zhou L.Y."/>
            <person name="Du Z.J."/>
        </authorList>
    </citation>
    <scope>NUCLEOTIDE SEQUENCE [LARGE SCALE GENOMIC DNA]</scope>
    <source>
        <strain evidence="2 3">S-5007</strain>
    </source>
</reference>
<gene>
    <name evidence="2" type="ORF">GT409_12895</name>
</gene>
<dbReference type="InterPro" id="IPR058093">
    <property type="entry name" value="LA_2272-like"/>
</dbReference>
<proteinExistence type="predicted"/>
<sequence>MKKTVAVLSTFILMCTGLASAQEVVFSEDTGGVYYPLQLALYPTVQLVPYDGDFAGLRLNIIGANRNVSGVDIGLINQTDDIFRGVGIGAVNLSKGNSEGLSIGLINHANGDVKGFQGIPFISWWSAFNFVHGQCNGAQGGLFNQASTLRGVQGGLVNVAYDSKGVMVGLYNYTESFCGLHVGLVNITYNDMTGAQFGIYNGVRDARGFQLGLINQCQTLDGLQIGLVNIASQKESLPTMLFVNWQF</sequence>
<evidence type="ECO:0000313" key="2">
    <source>
        <dbReference type="EMBL" id="QHI70300.1"/>
    </source>
</evidence>
<keyword evidence="3" id="KW-1185">Reference proteome</keyword>
<organism evidence="2 3">
    <name type="scientific">Tichowtungia aerotolerans</name>
    <dbReference type="NCBI Taxonomy" id="2697043"/>
    <lineage>
        <taxon>Bacteria</taxon>
        <taxon>Pseudomonadati</taxon>
        <taxon>Kiritimatiellota</taxon>
        <taxon>Tichowtungiia</taxon>
        <taxon>Tichowtungiales</taxon>
        <taxon>Tichowtungiaceae</taxon>
        <taxon>Tichowtungia</taxon>
    </lineage>
</organism>
<feature type="signal peptide" evidence="1">
    <location>
        <begin position="1"/>
        <end position="21"/>
    </location>
</feature>
<name>A0A6P1M6T9_9BACT</name>
<dbReference type="EMBL" id="CP047593">
    <property type="protein sequence ID" value="QHI70300.1"/>
    <property type="molecule type" value="Genomic_DNA"/>
</dbReference>
<dbReference type="KEGG" id="taer:GT409_12895"/>
<evidence type="ECO:0000256" key="1">
    <source>
        <dbReference type="SAM" id="SignalP"/>
    </source>
</evidence>
<feature type="chain" id="PRO_5027006853" description="PhaC PHA synthase" evidence="1">
    <location>
        <begin position="22"/>
        <end position="247"/>
    </location>
</feature>
<dbReference type="NCBIfam" id="NF047436">
    <property type="entry name" value="LA_2272_repeat"/>
    <property type="match status" value="1"/>
</dbReference>
<evidence type="ECO:0000313" key="3">
    <source>
        <dbReference type="Proteomes" id="UP000464954"/>
    </source>
</evidence>
<keyword evidence="1" id="KW-0732">Signal</keyword>
<evidence type="ECO:0008006" key="4">
    <source>
        <dbReference type="Google" id="ProtNLM"/>
    </source>
</evidence>
<accession>A0A6P1M6T9</accession>
<protein>
    <recommendedName>
        <fullName evidence="4">PhaC PHA synthase</fullName>
    </recommendedName>
</protein>
<dbReference type="RefSeq" id="WP_160629477.1">
    <property type="nucleotide sequence ID" value="NZ_CP047593.1"/>
</dbReference>